<dbReference type="Proteomes" id="UP000241604">
    <property type="component" value="Segment"/>
</dbReference>
<reference evidence="2" key="1">
    <citation type="submission" date="2017-10" db="EMBL/GenBank/DDBJ databases">
        <authorList>
            <person name="Skurnik M."/>
        </authorList>
    </citation>
    <scope>NUCLEOTIDE SEQUENCE [LARGE SCALE GENOMIC DNA]</scope>
</reference>
<organism evidence="1 2">
    <name type="scientific">Yersinia phage fPS-89</name>
    <dbReference type="NCBI Taxonomy" id="2052744"/>
    <lineage>
        <taxon>Viruses</taxon>
        <taxon>Duplodnaviria</taxon>
        <taxon>Heunggongvirae</taxon>
        <taxon>Uroviricota</taxon>
        <taxon>Caudoviricetes</taxon>
        <taxon>Autographivirales</taxon>
        <taxon>Autotranscriptaviridae</taxon>
        <taxon>Studiervirinae</taxon>
        <taxon>Helsettvirus</taxon>
        <taxon>Helsettvirus fPS53</taxon>
    </lineage>
</organism>
<sequence length="98" mass="11337">MSERITAQEVKLTNLLMIEPWSDELPESYEVWEVGSWTDEGNTESKLDVVKHLPSGRFDEVFFTRQGQPSTGYYTSFEGICEVEPYEAKVILWKEVAQ</sequence>
<evidence type="ECO:0000313" key="2">
    <source>
        <dbReference type="Proteomes" id="UP000241604"/>
    </source>
</evidence>
<protein>
    <submittedName>
        <fullName evidence="1">Uncharacterized protein</fullName>
    </submittedName>
</protein>
<name>A0A2D0PDR7_9CAUD</name>
<gene>
    <name evidence="1" type="primary">g023</name>
</gene>
<accession>A0A2D0PDR7</accession>
<dbReference type="EMBL" id="LT961841">
    <property type="protein sequence ID" value="SOO46609.1"/>
    <property type="molecule type" value="Genomic_DNA"/>
</dbReference>
<proteinExistence type="predicted"/>
<evidence type="ECO:0000313" key="1">
    <source>
        <dbReference type="EMBL" id="SOO46609.1"/>
    </source>
</evidence>